<dbReference type="Proteomes" id="UP000518266">
    <property type="component" value="Unassembled WGS sequence"/>
</dbReference>
<feature type="coiled-coil region" evidence="1">
    <location>
        <begin position="197"/>
        <end position="224"/>
    </location>
</feature>
<dbReference type="EMBL" id="JAAKFY010000007">
    <property type="protein sequence ID" value="KAF3854359.1"/>
    <property type="molecule type" value="Genomic_DNA"/>
</dbReference>
<organism evidence="2 3">
    <name type="scientific">Dissostichus mawsoni</name>
    <name type="common">Antarctic cod</name>
    <dbReference type="NCBI Taxonomy" id="36200"/>
    <lineage>
        <taxon>Eukaryota</taxon>
        <taxon>Metazoa</taxon>
        <taxon>Chordata</taxon>
        <taxon>Craniata</taxon>
        <taxon>Vertebrata</taxon>
        <taxon>Euteleostomi</taxon>
        <taxon>Actinopterygii</taxon>
        <taxon>Neopterygii</taxon>
        <taxon>Teleostei</taxon>
        <taxon>Neoteleostei</taxon>
        <taxon>Acanthomorphata</taxon>
        <taxon>Eupercaria</taxon>
        <taxon>Perciformes</taxon>
        <taxon>Notothenioidei</taxon>
        <taxon>Nototheniidae</taxon>
        <taxon>Dissostichus</taxon>
    </lineage>
</organism>
<accession>A0A7J5YZZ4</accession>
<gene>
    <name evidence="2" type="ORF">F7725_022414</name>
</gene>
<dbReference type="AlphaFoldDB" id="A0A7J5YZZ4"/>
<evidence type="ECO:0000313" key="2">
    <source>
        <dbReference type="EMBL" id="KAF3854359.1"/>
    </source>
</evidence>
<keyword evidence="1" id="KW-0175">Coiled coil</keyword>
<comment type="caution">
    <text evidence="2">The sequence shown here is derived from an EMBL/GenBank/DDBJ whole genome shotgun (WGS) entry which is preliminary data.</text>
</comment>
<evidence type="ECO:0000256" key="1">
    <source>
        <dbReference type="SAM" id="Coils"/>
    </source>
</evidence>
<feature type="coiled-coil region" evidence="1">
    <location>
        <begin position="9"/>
        <end position="89"/>
    </location>
</feature>
<keyword evidence="3" id="KW-1185">Reference proteome</keyword>
<name>A0A7J5YZZ4_DISMA</name>
<evidence type="ECO:0000313" key="3">
    <source>
        <dbReference type="Proteomes" id="UP000518266"/>
    </source>
</evidence>
<reference evidence="2 3" key="1">
    <citation type="submission" date="2020-03" db="EMBL/GenBank/DDBJ databases">
        <title>Dissostichus mawsoni Genome sequencing and assembly.</title>
        <authorList>
            <person name="Park H."/>
        </authorList>
    </citation>
    <scope>NUCLEOTIDE SEQUENCE [LARGE SCALE GENOMIC DNA]</scope>
    <source>
        <strain evidence="2">DM0001</strain>
        <tissue evidence="2">Muscle</tissue>
    </source>
</reference>
<protein>
    <submittedName>
        <fullName evidence="2">Uncharacterized protein</fullName>
    </submittedName>
</protein>
<feature type="coiled-coil region" evidence="1">
    <location>
        <begin position="136"/>
        <end position="163"/>
    </location>
</feature>
<proteinExistence type="predicted"/>
<sequence length="621" mass="71365">MEVNIKNKEKDQREEIHVYIQEVEKLRKQTRRLKEKGSRLQEEKTGLLDEITRHQEEKNNLHKEIEYNQRREEEQKQNLQNRCSLLEERAYWARDKVMEIHPGRTFAALGMPGTHIKITPEETEANLKNRELSQMLKAHCNQLDKNKEIINEKERQYEELKDRTARLLPPERFDMIPKYQCVIREQSEQIKALMGQVNFHQTKAEEYKGDQEKIEEKATAYQKLYLKEKMKNNNLREYLKEGVTKPDNKYSAIQVPAGTKVSQKQSREKHVPTKMPSLKSSLACLPPITKKFQQVPEVKLDHIRSSAIPKKVVLKSDEKPGLPLTRKINATYSLLPPIKPLKGQSSACQRKTFMTEPDCDPTLIRRKPPSRLTELLEECAAELIKENQDTRPDFRLSRESLKVLLDILGQDRRHGWGATIETLVFLFWLASGASCRVVSRVFGMPRSTVHRIVHRVTEEVVPFATSMCRPPQHLHWAGDIMAPEEDIVEDVAEDEGENVLEAVSGAPWRDQLSAEVSALEEVPGDHDYPSIASALRTLALMDNPMYCGEKHPQQLWRPPQMKPHPPSEDTRVLIVAARSSSTTWDSLLSLNAVMALPQPDPRPPRPLGPPLLNLAVACRLE</sequence>